<dbReference type="PANTHER" id="PTHR19229">
    <property type="entry name" value="ATP-BINDING CASSETTE TRANSPORTER SUBFAMILY A ABCA"/>
    <property type="match status" value="1"/>
</dbReference>
<dbReference type="InterPro" id="IPR026082">
    <property type="entry name" value="ABCA"/>
</dbReference>
<dbReference type="GO" id="GO:0016020">
    <property type="term" value="C:membrane"/>
    <property type="evidence" value="ECO:0007669"/>
    <property type="project" value="InterPro"/>
</dbReference>
<proteinExistence type="predicted"/>
<evidence type="ECO:0000313" key="1">
    <source>
        <dbReference type="EMBL" id="CAG4980709.1"/>
    </source>
</evidence>
<dbReference type="OrthoDB" id="10255969at2759"/>
<evidence type="ECO:0000313" key="2">
    <source>
        <dbReference type="Proteomes" id="UP000691718"/>
    </source>
</evidence>
<comment type="caution">
    <text evidence="1">The sequence shown here is derived from an EMBL/GenBank/DDBJ whole genome shotgun (WGS) entry which is preliminary data.</text>
</comment>
<organism evidence="1 2">
    <name type="scientific">Parnassius apollo</name>
    <name type="common">Apollo butterfly</name>
    <name type="synonym">Papilio apollo</name>
    <dbReference type="NCBI Taxonomy" id="110799"/>
    <lineage>
        <taxon>Eukaryota</taxon>
        <taxon>Metazoa</taxon>
        <taxon>Ecdysozoa</taxon>
        <taxon>Arthropoda</taxon>
        <taxon>Hexapoda</taxon>
        <taxon>Insecta</taxon>
        <taxon>Pterygota</taxon>
        <taxon>Neoptera</taxon>
        <taxon>Endopterygota</taxon>
        <taxon>Lepidoptera</taxon>
        <taxon>Glossata</taxon>
        <taxon>Ditrysia</taxon>
        <taxon>Papilionoidea</taxon>
        <taxon>Papilionidae</taxon>
        <taxon>Parnassiinae</taxon>
        <taxon>Parnassini</taxon>
        <taxon>Parnassius</taxon>
        <taxon>Parnassius</taxon>
    </lineage>
</organism>
<sequence>MPYLGLKNFAKKAVWRYSMGMRRRLAIGCVLFASTPVKLLDDPTAGIDVAAKHLVWTEIKRGLSNDDAVVLSSHNMEEVERLCNRLAVLDSGETGTLESTNSFKNLYAPGRTVFFKFRITVLYAAGTLRVQSLKDSMYREFSCYVNSEHLTTIWFTITEPKLAFNVIFVKLRKLATDFEDIVEDYSAYDGNMEDAFIHFMDENRYNIRPKETW</sequence>
<accession>A0A8S3WT85</accession>
<dbReference type="GO" id="GO:0140359">
    <property type="term" value="F:ABC-type transporter activity"/>
    <property type="evidence" value="ECO:0007669"/>
    <property type="project" value="InterPro"/>
</dbReference>
<protein>
    <submittedName>
        <fullName evidence="1">(apollo) hypothetical protein</fullName>
    </submittedName>
</protein>
<dbReference type="EMBL" id="CAJQZP010000714">
    <property type="protein sequence ID" value="CAG4980709.1"/>
    <property type="molecule type" value="Genomic_DNA"/>
</dbReference>
<keyword evidence="2" id="KW-1185">Reference proteome</keyword>
<gene>
    <name evidence="1" type="ORF">PAPOLLO_LOCUS10108</name>
</gene>
<dbReference type="AlphaFoldDB" id="A0A8S3WT85"/>
<dbReference type="PANTHER" id="PTHR19229:SF250">
    <property type="entry name" value="ABC TRANSPORTER DOMAIN-CONTAINING PROTEIN-RELATED"/>
    <property type="match status" value="1"/>
</dbReference>
<name>A0A8S3WT85_PARAO</name>
<reference evidence="1" key="1">
    <citation type="submission" date="2021-04" db="EMBL/GenBank/DDBJ databases">
        <authorList>
            <person name="Tunstrom K."/>
        </authorList>
    </citation>
    <scope>NUCLEOTIDE SEQUENCE</scope>
</reference>
<dbReference type="GO" id="GO:0005319">
    <property type="term" value="F:lipid transporter activity"/>
    <property type="evidence" value="ECO:0007669"/>
    <property type="project" value="TreeGrafter"/>
</dbReference>
<dbReference type="Proteomes" id="UP000691718">
    <property type="component" value="Unassembled WGS sequence"/>
</dbReference>